<dbReference type="EC" id="6.3.3.3" evidence="1"/>
<dbReference type="GO" id="GO:0005524">
    <property type="term" value="F:ATP binding"/>
    <property type="evidence" value="ECO:0007669"/>
    <property type="project" value="UniProtKB-UniRule"/>
</dbReference>
<keyword evidence="3" id="KW-1185">Reference proteome</keyword>
<proteinExistence type="inferred from homology"/>
<keyword evidence="1 2" id="KW-0436">Ligase</keyword>
<comment type="function">
    <text evidence="1">Catalyzes a mechanistically unusual reaction, the ATP-dependent insertion of CO2 between the N7 and N8 nitrogen atoms of 7,8-diaminopelargonic acid (DAPA, also called 7,8-diammoniononanoate) to form a ureido ring.</text>
</comment>
<dbReference type="GO" id="GO:0009102">
    <property type="term" value="P:biotin biosynthetic process"/>
    <property type="evidence" value="ECO:0007669"/>
    <property type="project" value="UniProtKB-UniRule"/>
</dbReference>
<keyword evidence="1" id="KW-0547">Nucleotide-binding</keyword>
<feature type="binding site" evidence="1">
    <location>
        <position position="191"/>
    </location>
    <ligand>
        <name>ATP</name>
        <dbReference type="ChEBI" id="CHEBI:30616"/>
    </ligand>
</feature>
<dbReference type="InterPro" id="IPR027417">
    <property type="entry name" value="P-loop_NTPase"/>
</dbReference>
<keyword evidence="1" id="KW-0963">Cytoplasm</keyword>
<dbReference type="GO" id="GO:0005829">
    <property type="term" value="C:cytosol"/>
    <property type="evidence" value="ECO:0007669"/>
    <property type="project" value="TreeGrafter"/>
</dbReference>
<sequence length="218" mass="22524">MFNGPVIITGTDTGVGKTIATAALAVALANQGHTVEAVKLAQTGDDDDAGTVARLSGVATKCLAHYPDPLAPSVAARRCGQPGMTFDDAYAQVRASEADVTLIEGAGGLLVPLGQDDWTVADLAQQLAAPVVVVARAGLGTINHTALTLAELDRRSLESFVVIGSWPNRPGIAEYENLHDLPGRRIGCIPEKAGRLAPAAFQRAAEAWLGQLALARAA</sequence>
<dbReference type="UniPathway" id="UPA00078">
    <property type="reaction ID" value="UER00161"/>
</dbReference>
<dbReference type="NCBIfam" id="TIGR00347">
    <property type="entry name" value="bioD"/>
    <property type="match status" value="1"/>
</dbReference>
<feature type="binding site" evidence="1">
    <location>
        <position position="48"/>
    </location>
    <ligand>
        <name>Mg(2+)</name>
        <dbReference type="ChEBI" id="CHEBI:18420"/>
    </ligand>
</feature>
<feature type="binding site" evidence="1">
    <location>
        <position position="43"/>
    </location>
    <ligand>
        <name>substrate</name>
    </ligand>
</feature>
<protein>
    <recommendedName>
        <fullName evidence="1">ATP-dependent dethiobiotin synthetase BioD</fullName>
        <ecNumber evidence="1">6.3.3.3</ecNumber>
    </recommendedName>
    <alternativeName>
        <fullName evidence="1">DTB synthetase</fullName>
        <shortName evidence="1">DTBS</shortName>
    </alternativeName>
    <alternativeName>
        <fullName evidence="1">Dethiobiotin synthase</fullName>
    </alternativeName>
</protein>
<accession>A0A895XLT2</accession>
<comment type="subcellular location">
    <subcellularLocation>
        <location evidence="1">Cytoplasm</location>
    </subcellularLocation>
</comment>
<feature type="binding site" evidence="1">
    <location>
        <position position="104"/>
    </location>
    <ligand>
        <name>Mg(2+)</name>
        <dbReference type="ChEBI" id="CHEBI:18420"/>
    </ligand>
</feature>
<dbReference type="Pfam" id="PF13500">
    <property type="entry name" value="AAA_26"/>
    <property type="match status" value="1"/>
</dbReference>
<organism evidence="2 3">
    <name type="scientific">Natronoglycomyces albus</name>
    <dbReference type="NCBI Taxonomy" id="2811108"/>
    <lineage>
        <taxon>Bacteria</taxon>
        <taxon>Bacillati</taxon>
        <taxon>Actinomycetota</taxon>
        <taxon>Actinomycetes</taxon>
        <taxon>Glycomycetales</taxon>
        <taxon>Glycomycetaceae</taxon>
        <taxon>Natronoglycomyces</taxon>
    </lineage>
</organism>
<dbReference type="InterPro" id="IPR004472">
    <property type="entry name" value="DTB_synth_BioD"/>
</dbReference>
<dbReference type="KEGG" id="nav:JQS30_05185"/>
<dbReference type="GO" id="GO:0004141">
    <property type="term" value="F:dethiobiotin synthase activity"/>
    <property type="evidence" value="ECO:0007669"/>
    <property type="project" value="UniProtKB-UniRule"/>
</dbReference>
<dbReference type="CDD" id="cd03109">
    <property type="entry name" value="DTBS"/>
    <property type="match status" value="1"/>
</dbReference>
<gene>
    <name evidence="1 2" type="primary">bioD</name>
    <name evidence="2" type="ORF">JQS30_05185</name>
</gene>
<dbReference type="GO" id="GO:0000287">
    <property type="term" value="F:magnesium ion binding"/>
    <property type="evidence" value="ECO:0007669"/>
    <property type="project" value="UniProtKB-UniRule"/>
</dbReference>
<dbReference type="SUPFAM" id="SSF52540">
    <property type="entry name" value="P-loop containing nucleoside triphosphate hydrolases"/>
    <property type="match status" value="1"/>
</dbReference>
<keyword evidence="1" id="KW-0460">Magnesium</keyword>
<dbReference type="Proteomes" id="UP000662939">
    <property type="component" value="Chromosome"/>
</dbReference>
<comment type="subunit">
    <text evidence="1">Homodimer.</text>
</comment>
<comment type="caution">
    <text evidence="1">Lacks conserved residue(s) required for the propagation of feature annotation.</text>
</comment>
<evidence type="ECO:0000313" key="3">
    <source>
        <dbReference type="Proteomes" id="UP000662939"/>
    </source>
</evidence>
<dbReference type="EMBL" id="CP070496">
    <property type="protein sequence ID" value="QSB06304.1"/>
    <property type="molecule type" value="Genomic_DNA"/>
</dbReference>
<evidence type="ECO:0000256" key="1">
    <source>
        <dbReference type="HAMAP-Rule" id="MF_00336"/>
    </source>
</evidence>
<feature type="binding site" evidence="1">
    <location>
        <begin position="14"/>
        <end position="19"/>
    </location>
    <ligand>
        <name>ATP</name>
        <dbReference type="ChEBI" id="CHEBI:30616"/>
    </ligand>
</feature>
<keyword evidence="1" id="KW-0479">Metal-binding</keyword>
<dbReference type="PANTHER" id="PTHR43210">
    <property type="entry name" value="DETHIOBIOTIN SYNTHETASE"/>
    <property type="match status" value="1"/>
</dbReference>
<dbReference type="PANTHER" id="PTHR43210:SF5">
    <property type="entry name" value="DETHIOBIOTIN SYNTHETASE"/>
    <property type="match status" value="1"/>
</dbReference>
<comment type="cofactor">
    <cofactor evidence="1">
        <name>Mg(2+)</name>
        <dbReference type="ChEBI" id="CHEBI:18420"/>
    </cofactor>
</comment>
<dbReference type="Gene3D" id="3.40.50.300">
    <property type="entry name" value="P-loop containing nucleotide triphosphate hydrolases"/>
    <property type="match status" value="1"/>
</dbReference>
<comment type="similarity">
    <text evidence="1">Belongs to the dethiobiotin synthetase family.</text>
</comment>
<dbReference type="HAMAP" id="MF_00336">
    <property type="entry name" value="BioD"/>
    <property type="match status" value="1"/>
</dbReference>
<reference evidence="2" key="1">
    <citation type="submission" date="2021-02" db="EMBL/GenBank/DDBJ databases">
        <title>Natronoglycomyces albus gen. nov., sp. nov, a haloalkaliphilic actinobacterium from a soda solonchak soil.</title>
        <authorList>
            <person name="Sorokin D.Y."/>
            <person name="Khijniak T.V."/>
            <person name="Zakharycheva A.P."/>
            <person name="Boueva O.V."/>
            <person name="Ariskina E.V."/>
            <person name="Hahnke R.L."/>
            <person name="Bunk B."/>
            <person name="Sproer C."/>
            <person name="Schumann P."/>
            <person name="Evtushenko L.I."/>
            <person name="Kublanov I.V."/>
        </authorList>
    </citation>
    <scope>NUCLEOTIDE SEQUENCE</scope>
    <source>
        <strain evidence="2">DSM 106290</strain>
    </source>
</reference>
<feature type="binding site" evidence="1">
    <location>
        <position position="48"/>
    </location>
    <ligand>
        <name>ATP</name>
        <dbReference type="ChEBI" id="CHEBI:30616"/>
    </ligand>
</feature>
<dbReference type="AlphaFoldDB" id="A0A895XLT2"/>
<feature type="binding site" evidence="1">
    <location>
        <position position="18"/>
    </location>
    <ligand>
        <name>Mg(2+)</name>
        <dbReference type="ChEBI" id="CHEBI:18420"/>
    </ligand>
</feature>
<keyword evidence="1" id="KW-0093">Biotin biosynthesis</keyword>
<name>A0A895XLT2_9ACTN</name>
<comment type="pathway">
    <text evidence="1">Cofactor biosynthesis; biotin biosynthesis; biotin from 7,8-diaminononanoate: step 1/2.</text>
</comment>
<comment type="catalytic activity">
    <reaction evidence="1">
        <text>(7R,8S)-7,8-diammoniononanoate + CO2 + ATP = (4R,5S)-dethiobiotin + ADP + phosphate + 3 H(+)</text>
        <dbReference type="Rhea" id="RHEA:15805"/>
        <dbReference type="ChEBI" id="CHEBI:15378"/>
        <dbReference type="ChEBI" id="CHEBI:16526"/>
        <dbReference type="ChEBI" id="CHEBI:30616"/>
        <dbReference type="ChEBI" id="CHEBI:43474"/>
        <dbReference type="ChEBI" id="CHEBI:149469"/>
        <dbReference type="ChEBI" id="CHEBI:149473"/>
        <dbReference type="ChEBI" id="CHEBI:456216"/>
        <dbReference type="EC" id="6.3.3.3"/>
    </reaction>
</comment>
<feature type="active site" evidence="1">
    <location>
        <position position="39"/>
    </location>
</feature>
<keyword evidence="1" id="KW-0067">ATP-binding</keyword>
<evidence type="ECO:0000313" key="2">
    <source>
        <dbReference type="EMBL" id="QSB06304.1"/>
    </source>
</evidence>
<feature type="binding site" evidence="1">
    <location>
        <begin position="104"/>
        <end position="107"/>
    </location>
    <ligand>
        <name>ATP</name>
        <dbReference type="ChEBI" id="CHEBI:30616"/>
    </ligand>
</feature>
<dbReference type="RefSeq" id="WP_213172313.1">
    <property type="nucleotide sequence ID" value="NZ_CP070496.1"/>
</dbReference>